<evidence type="ECO:0008006" key="3">
    <source>
        <dbReference type="Google" id="ProtNLM"/>
    </source>
</evidence>
<dbReference type="OrthoDB" id="9800027at2"/>
<dbReference type="EMBL" id="LWQT01000028">
    <property type="protein sequence ID" value="OAN54616.1"/>
    <property type="molecule type" value="Genomic_DNA"/>
</dbReference>
<dbReference type="Proteomes" id="UP000078428">
    <property type="component" value="Unassembled WGS sequence"/>
</dbReference>
<accession>A0A178MW12</accession>
<sequence length="101" mass="11026">MDALKLFIDTHDKDRGTFPDGLTEPQFADFFDQYQAACQAEGVVVMQVGVGLGDGRAFCLTLAPDAEAVRRAHQRVGLPFDSITEVRMAAPGNLFRPRKAA</sequence>
<dbReference type="STRING" id="1285242.A6A04_11860"/>
<comment type="caution">
    <text evidence="1">The sequence shown here is derived from an EMBL/GenBank/DDBJ whole genome shotgun (WGS) entry which is preliminary data.</text>
</comment>
<evidence type="ECO:0000313" key="2">
    <source>
        <dbReference type="Proteomes" id="UP000078428"/>
    </source>
</evidence>
<organism evidence="1 2">
    <name type="scientific">Paramagnetospirillum marisnigri</name>
    <dbReference type="NCBI Taxonomy" id="1285242"/>
    <lineage>
        <taxon>Bacteria</taxon>
        <taxon>Pseudomonadati</taxon>
        <taxon>Pseudomonadota</taxon>
        <taxon>Alphaproteobacteria</taxon>
        <taxon>Rhodospirillales</taxon>
        <taxon>Magnetospirillaceae</taxon>
        <taxon>Paramagnetospirillum</taxon>
    </lineage>
</organism>
<gene>
    <name evidence="1" type="ORF">A6A04_11860</name>
</gene>
<reference evidence="1 2" key="1">
    <citation type="submission" date="2016-04" db="EMBL/GenBank/DDBJ databases">
        <title>Draft genome sequence of freshwater magnetotactic bacteria Magnetospirillum marisnigri SP-1 and Magnetospirillum moscoviense BB-1.</title>
        <authorList>
            <person name="Koziaeva V."/>
            <person name="Dziuba M.V."/>
            <person name="Ivanov T.M."/>
            <person name="Kuznetsov B."/>
            <person name="Grouzdev D.S."/>
        </authorList>
    </citation>
    <scope>NUCLEOTIDE SEQUENCE [LARGE SCALE GENOMIC DNA]</scope>
    <source>
        <strain evidence="1 2">SP-1</strain>
    </source>
</reference>
<dbReference type="InterPro" id="IPR042557">
    <property type="entry name" value="SCO4226"/>
</dbReference>
<dbReference type="RefSeq" id="WP_068489544.1">
    <property type="nucleotide sequence ID" value="NZ_LWQT01000028.1"/>
</dbReference>
<dbReference type="Gene3D" id="3.30.70.3090">
    <property type="entry name" value="ORF SCO4226, nickel-binding ferredoxin-like monomer"/>
    <property type="match status" value="1"/>
</dbReference>
<protein>
    <recommendedName>
        <fullName evidence="3">DUF4242 domain-containing protein</fullName>
    </recommendedName>
</protein>
<dbReference type="Pfam" id="PF14026">
    <property type="entry name" value="SCO4226-like"/>
    <property type="match status" value="1"/>
</dbReference>
<dbReference type="InterPro" id="IPR025336">
    <property type="entry name" value="SCO4226-like"/>
</dbReference>
<proteinExistence type="predicted"/>
<name>A0A178MW12_9PROT</name>
<keyword evidence="2" id="KW-1185">Reference proteome</keyword>
<evidence type="ECO:0000313" key="1">
    <source>
        <dbReference type="EMBL" id="OAN54616.1"/>
    </source>
</evidence>
<dbReference type="AlphaFoldDB" id="A0A178MW12"/>